<gene>
    <name evidence="1" type="ORF">CB4_91</name>
</gene>
<sequence>MQTTFEKVTALNLAFGNVKGDLNDPNVKAIRKQAMLCIEEALEMVEAAFPGRKVTIQIDDKNLVDGIDIVAIMDAQGDLTTVNDGVGHVAGFDGNAVYQLVHDSNMSKFISQEEDKVKALSYFYDLGFQPDDLYLHGDYPTMCIKVKRDIKLNGKFYPEGKFLKNMVTFKEPDFSVLLPFWVDICQDVR</sequence>
<dbReference type="Gene3D" id="1.10.3420.10">
    <property type="entry name" value="putative ntp pyrophosphohydrolase like domain"/>
    <property type="match status" value="1"/>
</dbReference>
<dbReference type="EMBL" id="KY549659">
    <property type="protein sequence ID" value="AQT27933.1"/>
    <property type="molecule type" value="Genomic_DNA"/>
</dbReference>
<evidence type="ECO:0000313" key="1">
    <source>
        <dbReference type="EMBL" id="AQT27933.1"/>
    </source>
</evidence>
<protein>
    <submittedName>
        <fullName evidence="1">Putative nucleoside triphosphate pyrophosphohydrolase</fullName>
    </submittedName>
</protein>
<proteinExistence type="predicted"/>
<reference evidence="1 2" key="1">
    <citation type="submission" date="2017-01" db="EMBL/GenBank/DDBJ databases">
        <title>Isolation and characterization of Pectobacterium phages.</title>
        <authorList>
            <person name="Buttimer C.T.H."/>
            <person name="Lucid A."/>
            <person name="Coffey A."/>
        </authorList>
    </citation>
    <scope>NUCLEOTIDE SEQUENCE [LARGE SCALE GENOMIC DNA]</scope>
</reference>
<keyword evidence="2" id="KW-1185">Reference proteome</keyword>
<dbReference type="Proteomes" id="UP000241311">
    <property type="component" value="Segment"/>
</dbReference>
<dbReference type="InterPro" id="IPR023292">
    <property type="entry name" value="NTP_PyroPHydrolase-like_dom_sf"/>
</dbReference>
<dbReference type="GO" id="GO:0016787">
    <property type="term" value="F:hydrolase activity"/>
    <property type="evidence" value="ECO:0007669"/>
    <property type="project" value="UniProtKB-KW"/>
</dbReference>
<keyword evidence="1" id="KW-0378">Hydrolase</keyword>
<evidence type="ECO:0000313" key="2">
    <source>
        <dbReference type="Proteomes" id="UP000241311"/>
    </source>
</evidence>
<accession>A0A2P0N9V8</accession>
<organism evidence="1 2">
    <name type="scientific">Pectobacterium phage vB_PatP_CB4</name>
    <dbReference type="NCBI Taxonomy" id="1958919"/>
    <lineage>
        <taxon>Viruses</taxon>
        <taxon>Duplodnaviria</taxon>
        <taxon>Heunggongvirae</taxon>
        <taxon>Uroviricota</taxon>
        <taxon>Caudoviricetes</taxon>
        <taxon>Schitoviridae</taxon>
        <taxon>Cbunavirus</taxon>
        <taxon>Cbunavirus CB4</taxon>
    </lineage>
</organism>
<name>A0A2P0N9V8_9CAUD</name>